<evidence type="ECO:0000256" key="10">
    <source>
        <dbReference type="PIRSR" id="PIRSR000463-1"/>
    </source>
</evidence>
<dbReference type="UniPathway" id="UPA00164"/>
<evidence type="ECO:0000313" key="12">
    <source>
        <dbReference type="EMBL" id="GFJ93030.1"/>
    </source>
</evidence>
<keyword evidence="7 9" id="KW-0320">Glycogen biosynthesis</keyword>
<comment type="similarity">
    <text evidence="3 9">Belongs to the glycosyl hydrolase 13 family. GlgB subfamily.</text>
</comment>
<dbReference type="FunFam" id="2.60.40.1180:FF:000002">
    <property type="entry name" value="1,4-alpha-glucan branching enzyme GlgB"/>
    <property type="match status" value="1"/>
</dbReference>
<feature type="active site" description="Nucleophile" evidence="9 10">
    <location>
        <position position="311"/>
    </location>
</feature>
<dbReference type="PIRSF" id="PIRSF000463">
    <property type="entry name" value="GlgB"/>
    <property type="match status" value="1"/>
</dbReference>
<dbReference type="InterPro" id="IPR014756">
    <property type="entry name" value="Ig_E-set"/>
</dbReference>
<dbReference type="SUPFAM" id="SSF51011">
    <property type="entry name" value="Glycosyl hydrolase domain"/>
    <property type="match status" value="1"/>
</dbReference>
<dbReference type="InterPro" id="IPR004193">
    <property type="entry name" value="Glyco_hydro_13_N"/>
</dbReference>
<dbReference type="GO" id="GO:0043169">
    <property type="term" value="F:cation binding"/>
    <property type="evidence" value="ECO:0007669"/>
    <property type="project" value="InterPro"/>
</dbReference>
<dbReference type="InterPro" id="IPR013783">
    <property type="entry name" value="Ig-like_fold"/>
</dbReference>
<dbReference type="NCBIfam" id="NF003811">
    <property type="entry name" value="PRK05402.1"/>
    <property type="match status" value="1"/>
</dbReference>
<evidence type="ECO:0000256" key="7">
    <source>
        <dbReference type="ARBA" id="ARBA00023056"/>
    </source>
</evidence>
<dbReference type="PANTHER" id="PTHR43651:SF3">
    <property type="entry name" value="1,4-ALPHA-GLUCAN-BRANCHING ENZYME"/>
    <property type="match status" value="1"/>
</dbReference>
<dbReference type="Pfam" id="PF00128">
    <property type="entry name" value="Alpha-amylase"/>
    <property type="match status" value="1"/>
</dbReference>
<keyword evidence="4 9" id="KW-0321">Glycogen metabolism</keyword>
<proteinExistence type="inferred from homology"/>
<reference evidence="12 13" key="1">
    <citation type="submission" date="2020-03" db="EMBL/GenBank/DDBJ databases">
        <title>Whole genome shotgun sequence of Phytohabitans rumicis NBRC 108638.</title>
        <authorList>
            <person name="Komaki H."/>
            <person name="Tamura T."/>
        </authorList>
    </citation>
    <scope>NUCLEOTIDE SEQUENCE [LARGE SCALE GENOMIC DNA]</scope>
    <source>
        <strain evidence="12 13">NBRC 108638</strain>
    </source>
</reference>
<evidence type="ECO:0000256" key="1">
    <source>
        <dbReference type="ARBA" id="ARBA00000826"/>
    </source>
</evidence>
<dbReference type="Pfam" id="PF02922">
    <property type="entry name" value="CBM_48"/>
    <property type="match status" value="1"/>
</dbReference>
<evidence type="ECO:0000256" key="3">
    <source>
        <dbReference type="ARBA" id="ARBA00009000"/>
    </source>
</evidence>
<name>A0A6V8LBN0_9ACTN</name>
<evidence type="ECO:0000256" key="9">
    <source>
        <dbReference type="HAMAP-Rule" id="MF_00685"/>
    </source>
</evidence>
<dbReference type="NCBIfam" id="NF008967">
    <property type="entry name" value="PRK12313.1"/>
    <property type="match status" value="1"/>
</dbReference>
<reference evidence="12 13" key="2">
    <citation type="submission" date="2020-03" db="EMBL/GenBank/DDBJ databases">
        <authorList>
            <person name="Ichikawa N."/>
            <person name="Kimura A."/>
            <person name="Kitahashi Y."/>
            <person name="Uohara A."/>
        </authorList>
    </citation>
    <scope>NUCLEOTIDE SEQUENCE [LARGE SCALE GENOMIC DNA]</scope>
    <source>
        <strain evidence="12 13">NBRC 108638</strain>
    </source>
</reference>
<comment type="catalytic activity">
    <reaction evidence="1 9">
        <text>Transfers a segment of a (1-&gt;4)-alpha-D-glucan chain to a primary hydroxy group in a similar glucan chain.</text>
        <dbReference type="EC" id="2.4.1.18"/>
    </reaction>
</comment>
<organism evidence="12 13">
    <name type="scientific">Phytohabitans rumicis</name>
    <dbReference type="NCBI Taxonomy" id="1076125"/>
    <lineage>
        <taxon>Bacteria</taxon>
        <taxon>Bacillati</taxon>
        <taxon>Actinomycetota</taxon>
        <taxon>Actinomycetes</taxon>
        <taxon>Micromonosporales</taxon>
        <taxon>Micromonosporaceae</taxon>
    </lineage>
</organism>
<evidence type="ECO:0000256" key="8">
    <source>
        <dbReference type="ARBA" id="ARBA00023277"/>
    </source>
</evidence>
<evidence type="ECO:0000313" key="13">
    <source>
        <dbReference type="Proteomes" id="UP000482960"/>
    </source>
</evidence>
<dbReference type="SMART" id="SM00642">
    <property type="entry name" value="Aamy"/>
    <property type="match status" value="1"/>
</dbReference>
<comment type="pathway">
    <text evidence="2 9">Glycan biosynthesis; glycogen biosynthesis.</text>
</comment>
<evidence type="ECO:0000256" key="6">
    <source>
        <dbReference type="ARBA" id="ARBA00022679"/>
    </source>
</evidence>
<keyword evidence="8 9" id="KW-0119">Carbohydrate metabolism</keyword>
<keyword evidence="5 9" id="KW-0328">Glycosyltransferase</keyword>
<dbReference type="AlphaFoldDB" id="A0A6V8LBN0"/>
<dbReference type="InterPro" id="IPR006048">
    <property type="entry name" value="A-amylase/branching_C"/>
</dbReference>
<dbReference type="GO" id="GO:0005829">
    <property type="term" value="C:cytosol"/>
    <property type="evidence" value="ECO:0007669"/>
    <property type="project" value="TreeGrafter"/>
</dbReference>
<dbReference type="CDD" id="cd02855">
    <property type="entry name" value="E_set_GBE_prok_N"/>
    <property type="match status" value="1"/>
</dbReference>
<dbReference type="InterPro" id="IPR006047">
    <property type="entry name" value="GH13_cat_dom"/>
</dbReference>
<dbReference type="SUPFAM" id="SSF51445">
    <property type="entry name" value="(Trans)glycosidases"/>
    <property type="match status" value="1"/>
</dbReference>
<dbReference type="EMBL" id="BLPG01000001">
    <property type="protein sequence ID" value="GFJ93030.1"/>
    <property type="molecule type" value="Genomic_DNA"/>
</dbReference>
<dbReference type="SUPFAM" id="SSF81296">
    <property type="entry name" value="E set domains"/>
    <property type="match status" value="1"/>
</dbReference>
<dbReference type="InterPro" id="IPR037439">
    <property type="entry name" value="Branching_enzy"/>
</dbReference>
<dbReference type="GO" id="GO:0003844">
    <property type="term" value="F:1,4-alpha-glucan branching enzyme activity"/>
    <property type="evidence" value="ECO:0007669"/>
    <property type="project" value="UniProtKB-UniRule"/>
</dbReference>
<dbReference type="GO" id="GO:0004553">
    <property type="term" value="F:hydrolase activity, hydrolyzing O-glycosyl compounds"/>
    <property type="evidence" value="ECO:0007669"/>
    <property type="project" value="InterPro"/>
</dbReference>
<dbReference type="Gene3D" id="2.60.40.1180">
    <property type="entry name" value="Golgi alpha-mannosidase II"/>
    <property type="match status" value="1"/>
</dbReference>
<comment type="caution">
    <text evidence="12">The sequence shown here is derived from an EMBL/GenBank/DDBJ whole genome shotgun (WGS) entry which is preliminary data.</text>
</comment>
<dbReference type="InterPro" id="IPR044143">
    <property type="entry name" value="GlgB_N_E_set_prok"/>
</dbReference>
<dbReference type="EC" id="2.4.1.18" evidence="9"/>
<dbReference type="Proteomes" id="UP000482960">
    <property type="component" value="Unassembled WGS sequence"/>
</dbReference>
<accession>A0A6V8LBN0</accession>
<evidence type="ECO:0000256" key="2">
    <source>
        <dbReference type="ARBA" id="ARBA00004964"/>
    </source>
</evidence>
<dbReference type="GO" id="GO:0005978">
    <property type="term" value="P:glycogen biosynthetic process"/>
    <property type="evidence" value="ECO:0007669"/>
    <property type="project" value="UniProtKB-UniRule"/>
</dbReference>
<comment type="subunit">
    <text evidence="9">Monomer.</text>
</comment>
<sequence length="628" mass="70721">MTAVLPATLPAQFAPAQPLIGELDQYLFSQGRHERLWELLGAHPRPGGCLFAVWAPNAREVRVIGDFTGWGPYDGIVLEPLGSSGIRAGFVPGVRAGQRYKYRIHGADGRWTDRADPFAFFAECPPRTASIVYSSSYAWGDGDWMASRPTDHHARPMSVYEVHLGSWRPGLSYRELADELVSYVADLGFTHVELMPVAEHPYGPSWGYQVTGYYAPTSRFGTPDDFRYLVDRLHQAGIGVLLDWVPAHFPKDEWALANFDGTALYEHPWSGEHPDWGSLIFNYGRNEVRNFLLANALYWLSEFHIDGLRVDAVASMLYLDYSRNDGEWAPNAYGGNEHLEAISLLRTLNETVYRLYPGTVMIAEESTAWPGVSRPVDWGGLGFGLKWNMGWMHDTLEYICRDPMYRKYHHDQLTWPTVYAFDEQFLLPISHDEVVHGKGALIAKMPGDWWQKQAGLRGFLAYQWAFPGKQLLFMGCELLDEREWSEQAGLNWSLLANSEGIRDLLRDLNRTYRSSPALWSQDTSPDGFRWIAWDDWQQNVLSFIRYGTDGSMVACVVNFSGVPRRDYRIGLPAAGRWEEILNTDAECYGGAGVGNCGAVNAEPIESHGHPNSAAVHVGAYAAVWLRLA</sequence>
<dbReference type="PANTHER" id="PTHR43651">
    <property type="entry name" value="1,4-ALPHA-GLUCAN-BRANCHING ENZYME"/>
    <property type="match status" value="1"/>
</dbReference>
<gene>
    <name evidence="12" type="primary">glgB_1</name>
    <name evidence="9" type="synonym">glgB</name>
    <name evidence="12" type="ORF">Prum_066720</name>
</gene>
<dbReference type="FunFam" id="3.20.20.80:FF:000003">
    <property type="entry name" value="1,4-alpha-glucan branching enzyme GlgB"/>
    <property type="match status" value="1"/>
</dbReference>
<dbReference type="HAMAP" id="MF_00685">
    <property type="entry name" value="GlgB"/>
    <property type="match status" value="1"/>
</dbReference>
<dbReference type="Gene3D" id="3.20.20.80">
    <property type="entry name" value="Glycosidases"/>
    <property type="match status" value="1"/>
</dbReference>
<comment type="function">
    <text evidence="9">Catalyzes the formation of the alpha-1,6-glucosidic linkages in glycogen by scission of a 1,4-alpha-linked oligosaccharide from growing alpha-1,4-glucan chains and the subsequent attachment of the oligosaccharide to the alpha-1,6 position.</text>
</comment>
<dbReference type="CDD" id="cd11322">
    <property type="entry name" value="AmyAc_Glg_BE"/>
    <property type="match status" value="1"/>
</dbReference>
<dbReference type="Pfam" id="PF02806">
    <property type="entry name" value="Alpha-amylase_C"/>
    <property type="match status" value="1"/>
</dbReference>
<feature type="domain" description="Glycosyl hydrolase family 13 catalytic" evidence="11">
    <location>
        <begin position="161"/>
        <end position="506"/>
    </location>
</feature>
<dbReference type="RefSeq" id="WP_246278211.1">
    <property type="nucleotide sequence ID" value="NZ_BAABJB010000005.1"/>
</dbReference>
<evidence type="ECO:0000256" key="4">
    <source>
        <dbReference type="ARBA" id="ARBA00022600"/>
    </source>
</evidence>
<dbReference type="NCBIfam" id="TIGR01515">
    <property type="entry name" value="branching_enzym"/>
    <property type="match status" value="1"/>
</dbReference>
<keyword evidence="6 9" id="KW-0808">Transferase</keyword>
<keyword evidence="13" id="KW-1185">Reference proteome</keyword>
<dbReference type="InterPro" id="IPR013780">
    <property type="entry name" value="Glyco_hydro_b"/>
</dbReference>
<evidence type="ECO:0000259" key="11">
    <source>
        <dbReference type="SMART" id="SM00642"/>
    </source>
</evidence>
<evidence type="ECO:0000256" key="5">
    <source>
        <dbReference type="ARBA" id="ARBA00022676"/>
    </source>
</evidence>
<dbReference type="InterPro" id="IPR017853">
    <property type="entry name" value="GH"/>
</dbReference>
<protein>
    <recommendedName>
        <fullName evidence="9">1,4-alpha-glucan branching enzyme GlgB</fullName>
        <ecNumber evidence="9">2.4.1.18</ecNumber>
    </recommendedName>
    <alternativeName>
        <fullName evidence="9">1,4-alpha-D-glucan:1,4-alpha-D-glucan 6-glucosyl-transferase</fullName>
    </alternativeName>
    <alternativeName>
        <fullName evidence="9">Alpha-(1-&gt;4)-glucan branching enzyme</fullName>
    </alternativeName>
    <alternativeName>
        <fullName evidence="9">Glycogen branching enzyme</fullName>
        <shortName evidence="9">BE</shortName>
    </alternativeName>
</protein>
<dbReference type="Gene3D" id="2.60.40.10">
    <property type="entry name" value="Immunoglobulins"/>
    <property type="match status" value="1"/>
</dbReference>
<dbReference type="InterPro" id="IPR006407">
    <property type="entry name" value="GlgB"/>
</dbReference>
<feature type="active site" description="Proton donor" evidence="9 10">
    <location>
        <position position="364"/>
    </location>
</feature>